<evidence type="ECO:0000313" key="3">
    <source>
        <dbReference type="Proteomes" id="UP000041254"/>
    </source>
</evidence>
<keyword evidence="3" id="KW-1185">Reference proteome</keyword>
<protein>
    <recommendedName>
        <fullName evidence="4">BAR domain-containing protein</fullName>
    </recommendedName>
</protein>
<gene>
    <name evidence="2" type="ORF">Vbra_5173</name>
</gene>
<dbReference type="VEuPathDB" id="CryptoDB:Vbra_5173"/>
<evidence type="ECO:0000313" key="2">
    <source>
        <dbReference type="EMBL" id="CEL98236.1"/>
    </source>
</evidence>
<reference evidence="2 3" key="1">
    <citation type="submission" date="2014-11" db="EMBL/GenBank/DDBJ databases">
        <authorList>
            <person name="Zhu J."/>
            <person name="Qi W."/>
            <person name="Song R."/>
        </authorList>
    </citation>
    <scope>NUCLEOTIDE SEQUENCE [LARGE SCALE GENOMIC DNA]</scope>
</reference>
<proteinExistence type="predicted"/>
<name>A0A0G4EMK0_VITBC</name>
<feature type="region of interest" description="Disordered" evidence="1">
    <location>
        <begin position="180"/>
        <end position="214"/>
    </location>
</feature>
<evidence type="ECO:0008006" key="4">
    <source>
        <dbReference type="Google" id="ProtNLM"/>
    </source>
</evidence>
<sequence>MNLNFKEGLQKAREGLQKAGSKAAEWGKETGKKIDEAVHKGVEVVEQKLAGKFPPVPDDVLSPQREELVAYEGALAALKFESGLFTKFMNASGEMQPARLHTALNLVKANNELDVAAAKYAEAYVALGTDRQDVHTKAEQLAFELTNREALIQNVRKKLDKRDKAYKLMQDQHAVCERFKLKEDNNKGKSSSAPSAPPADPAAEQPARAATNEAEQKLTQLEEEFNVLTQECADELNHLLTQRNKFLNDRMADLIDLQVVFFTKGSVALGTLTGNISALRS</sequence>
<accession>A0A0G4EMK0</accession>
<evidence type="ECO:0000256" key="1">
    <source>
        <dbReference type="SAM" id="MobiDB-lite"/>
    </source>
</evidence>
<organism evidence="2 3">
    <name type="scientific">Vitrella brassicaformis (strain CCMP3155)</name>
    <dbReference type="NCBI Taxonomy" id="1169540"/>
    <lineage>
        <taxon>Eukaryota</taxon>
        <taxon>Sar</taxon>
        <taxon>Alveolata</taxon>
        <taxon>Colpodellida</taxon>
        <taxon>Vitrellaceae</taxon>
        <taxon>Vitrella</taxon>
    </lineage>
</organism>
<dbReference type="EMBL" id="CDMY01000266">
    <property type="protein sequence ID" value="CEL98236.1"/>
    <property type="molecule type" value="Genomic_DNA"/>
</dbReference>
<dbReference type="Gene3D" id="1.20.1270.60">
    <property type="entry name" value="Arfaptin homology (AH) domain/BAR domain"/>
    <property type="match status" value="1"/>
</dbReference>
<dbReference type="Proteomes" id="UP000041254">
    <property type="component" value="Unassembled WGS sequence"/>
</dbReference>
<dbReference type="SUPFAM" id="SSF103657">
    <property type="entry name" value="BAR/IMD domain-like"/>
    <property type="match status" value="1"/>
</dbReference>
<dbReference type="InParanoid" id="A0A0G4EMK0"/>
<dbReference type="InterPro" id="IPR027267">
    <property type="entry name" value="AH/BAR_dom_sf"/>
</dbReference>
<dbReference type="AlphaFoldDB" id="A0A0G4EMK0"/>
<dbReference type="PhylomeDB" id="A0A0G4EMK0"/>
<feature type="compositionally biased region" description="Low complexity" evidence="1">
    <location>
        <begin position="201"/>
        <end position="210"/>
    </location>
</feature>